<dbReference type="RefSeq" id="WP_310772638.1">
    <property type="nucleotide sequence ID" value="NZ_JBHRWR010000002.1"/>
</dbReference>
<reference evidence="2" key="1">
    <citation type="journal article" date="2019" name="Int. J. Syst. Evol. Microbiol.">
        <title>The Global Catalogue of Microorganisms (GCM) 10K type strain sequencing project: providing services to taxonomists for standard genome sequencing and annotation.</title>
        <authorList>
            <consortium name="The Broad Institute Genomics Platform"/>
            <consortium name="The Broad Institute Genome Sequencing Center for Infectious Disease"/>
            <person name="Wu L."/>
            <person name="Ma J."/>
        </authorList>
    </citation>
    <scope>NUCLEOTIDE SEQUENCE [LARGE SCALE GENOMIC DNA]</scope>
    <source>
        <strain evidence="2">CGMCC 4.7035</strain>
    </source>
</reference>
<evidence type="ECO:0000313" key="1">
    <source>
        <dbReference type="EMBL" id="MFC3572501.1"/>
    </source>
</evidence>
<keyword evidence="2" id="KW-1185">Reference proteome</keyword>
<dbReference type="Proteomes" id="UP001595701">
    <property type="component" value="Unassembled WGS sequence"/>
</dbReference>
<gene>
    <name evidence="1" type="ORF">ACFOZ0_04230</name>
</gene>
<proteinExistence type="predicted"/>
<accession>A0ABV7S8E2</accession>
<name>A0ABV7S8E2_9ACTN</name>
<dbReference type="EMBL" id="JBHRWR010000002">
    <property type="protein sequence ID" value="MFC3572501.1"/>
    <property type="molecule type" value="Genomic_DNA"/>
</dbReference>
<evidence type="ECO:0000313" key="2">
    <source>
        <dbReference type="Proteomes" id="UP001595701"/>
    </source>
</evidence>
<sequence>MRHRLVRLLARRRPPPARPSRQAELRALTALLDEAVEAQRGADEAVAACGEPGPVRATAARECGQHSVTFHRLSGRLNSLPVTYPDLAEARARAGRLLAYHQWMVRQAMDLAFTAHADARTEAARLRLNGLGRPADDLRGLRDLLRGQAERSSP</sequence>
<comment type="caution">
    <text evidence="1">The sequence shown here is derived from an EMBL/GenBank/DDBJ whole genome shotgun (WGS) entry which is preliminary data.</text>
</comment>
<protein>
    <submittedName>
        <fullName evidence="1">Uncharacterized protein</fullName>
    </submittedName>
</protein>
<organism evidence="1 2">
    <name type="scientific">Streptomyces yaanensis</name>
    <dbReference type="NCBI Taxonomy" id="1142239"/>
    <lineage>
        <taxon>Bacteria</taxon>
        <taxon>Bacillati</taxon>
        <taxon>Actinomycetota</taxon>
        <taxon>Actinomycetes</taxon>
        <taxon>Kitasatosporales</taxon>
        <taxon>Streptomycetaceae</taxon>
        <taxon>Streptomyces</taxon>
    </lineage>
</organism>